<dbReference type="RefSeq" id="WP_073379907.1">
    <property type="nucleotide sequence ID" value="NZ_FQZK01000008.1"/>
</dbReference>
<evidence type="ECO:0000313" key="2">
    <source>
        <dbReference type="EMBL" id="SHJ64331.1"/>
    </source>
</evidence>
<dbReference type="InterPro" id="IPR012349">
    <property type="entry name" value="Split_barrel_FMN-bd"/>
</dbReference>
<dbReference type="OrthoDB" id="9790331at2"/>
<sequence length="208" mass="22885">MARRPEPMSLERVRELVGEPSEAAVGKVRDHVDHHVHRFIAHSPFVCLATAHADGTADCSPRGDYPGFVKVLDERTLAIPDRVGNNRLDTFENLATDPRIGLVFLVPGHHETLRVNGTAYPTEDPDVLARLEAEGKTPKVAIVVRVREVYLHCGRAVLRSRIWDPESFALAELVPTLGEVIADRLGNPAVSADAIDADLARTAYKTLY</sequence>
<gene>
    <name evidence="2" type="ORF">SAMN05421803_10818</name>
</gene>
<proteinExistence type="predicted"/>
<dbReference type="Proteomes" id="UP000184452">
    <property type="component" value="Unassembled WGS sequence"/>
</dbReference>
<organism evidence="2 3">
    <name type="scientific">Nocardiopsis flavescens</name>
    <dbReference type="NCBI Taxonomy" id="758803"/>
    <lineage>
        <taxon>Bacteria</taxon>
        <taxon>Bacillati</taxon>
        <taxon>Actinomycetota</taxon>
        <taxon>Actinomycetes</taxon>
        <taxon>Streptosporangiales</taxon>
        <taxon>Nocardiopsidaceae</taxon>
        <taxon>Nocardiopsis</taxon>
    </lineage>
</organism>
<dbReference type="PANTHER" id="PTHR42815:SF2">
    <property type="entry name" value="FAD-BINDING, PUTATIVE (AFU_ORTHOLOGUE AFUA_6G07600)-RELATED"/>
    <property type="match status" value="1"/>
</dbReference>
<dbReference type="STRING" id="758803.SAMN05421803_10818"/>
<dbReference type="SUPFAM" id="SSF50475">
    <property type="entry name" value="FMN-binding split barrel"/>
    <property type="match status" value="1"/>
</dbReference>
<dbReference type="PANTHER" id="PTHR42815">
    <property type="entry name" value="FAD-BINDING, PUTATIVE (AFU_ORTHOLOGUE AFUA_6G07600)-RELATED"/>
    <property type="match status" value="1"/>
</dbReference>
<dbReference type="NCBIfam" id="TIGR04025">
    <property type="entry name" value="PPOX_FMN_DR2398"/>
    <property type="match status" value="1"/>
</dbReference>
<dbReference type="InterPro" id="IPR024029">
    <property type="entry name" value="Pyridox_Oxase_FMN-dep"/>
</dbReference>
<accession>A0A1M6KZF4</accession>
<evidence type="ECO:0000259" key="1">
    <source>
        <dbReference type="Pfam" id="PF01243"/>
    </source>
</evidence>
<reference evidence="2 3" key="1">
    <citation type="submission" date="2016-11" db="EMBL/GenBank/DDBJ databases">
        <authorList>
            <person name="Jaros S."/>
            <person name="Januszkiewicz K."/>
            <person name="Wedrychowicz H."/>
        </authorList>
    </citation>
    <scope>NUCLEOTIDE SEQUENCE [LARGE SCALE GENOMIC DNA]</scope>
    <source>
        <strain evidence="2 3">CGMCC 4.5723</strain>
    </source>
</reference>
<feature type="domain" description="Pyridoxamine 5'-phosphate oxidase N-terminal" evidence="1">
    <location>
        <begin position="33"/>
        <end position="153"/>
    </location>
</feature>
<dbReference type="Pfam" id="PF01243">
    <property type="entry name" value="PNPOx_N"/>
    <property type="match status" value="1"/>
</dbReference>
<name>A0A1M6KZF4_9ACTN</name>
<dbReference type="EMBL" id="FQZK01000008">
    <property type="protein sequence ID" value="SHJ64331.1"/>
    <property type="molecule type" value="Genomic_DNA"/>
</dbReference>
<dbReference type="AlphaFoldDB" id="A0A1M6KZF4"/>
<dbReference type="InterPro" id="IPR011576">
    <property type="entry name" value="Pyridox_Oxase_N"/>
</dbReference>
<protein>
    <recommendedName>
        <fullName evidence="1">Pyridoxamine 5'-phosphate oxidase N-terminal domain-containing protein</fullName>
    </recommendedName>
</protein>
<keyword evidence="3" id="KW-1185">Reference proteome</keyword>
<evidence type="ECO:0000313" key="3">
    <source>
        <dbReference type="Proteomes" id="UP000184452"/>
    </source>
</evidence>
<dbReference type="Gene3D" id="2.30.110.10">
    <property type="entry name" value="Electron Transport, Fmn-binding Protein, Chain A"/>
    <property type="match status" value="1"/>
</dbReference>